<feature type="binding site" evidence="6">
    <location>
        <position position="228"/>
    </location>
    <ligand>
        <name>S-adenosyl-L-methionine</name>
        <dbReference type="ChEBI" id="CHEBI:59789"/>
    </ligand>
</feature>
<dbReference type="InterPro" id="IPR004498">
    <property type="entry name" value="Ribosomal_PrmA_MeTrfase"/>
</dbReference>
<dbReference type="RefSeq" id="WP_023053576.1">
    <property type="nucleotide sequence ID" value="NZ_AWXA01000028.1"/>
</dbReference>
<dbReference type="PIRSF" id="PIRSF000401">
    <property type="entry name" value="RPL11_MTase"/>
    <property type="match status" value="1"/>
</dbReference>
<evidence type="ECO:0000256" key="2">
    <source>
        <dbReference type="ARBA" id="ARBA00022490"/>
    </source>
</evidence>
<dbReference type="SUPFAM" id="SSF53335">
    <property type="entry name" value="S-adenosyl-L-methionine-dependent methyltransferases"/>
    <property type="match status" value="1"/>
</dbReference>
<dbReference type="Pfam" id="PF06325">
    <property type="entry name" value="PrmA"/>
    <property type="match status" value="1"/>
</dbReference>
<evidence type="ECO:0000256" key="4">
    <source>
        <dbReference type="ARBA" id="ARBA00022679"/>
    </source>
</evidence>
<dbReference type="PANTHER" id="PTHR43648:SF1">
    <property type="entry name" value="ELECTRON TRANSFER FLAVOPROTEIN BETA SUBUNIT LYSINE METHYLTRANSFERASE"/>
    <property type="match status" value="1"/>
</dbReference>
<accession>U7UND9</accession>
<dbReference type="HAMAP" id="MF_00735">
    <property type="entry name" value="Methyltr_PrmA"/>
    <property type="match status" value="1"/>
</dbReference>
<comment type="function">
    <text evidence="6">Methylates ribosomal protein L11.</text>
</comment>
<feature type="binding site" evidence="6">
    <location>
        <position position="182"/>
    </location>
    <ligand>
        <name>S-adenosyl-L-methionine</name>
        <dbReference type="ChEBI" id="CHEBI:59789"/>
    </ligand>
</feature>
<evidence type="ECO:0000256" key="1">
    <source>
        <dbReference type="ARBA" id="ARBA00009741"/>
    </source>
</evidence>
<comment type="subcellular location">
    <subcellularLocation>
        <location evidence="6">Cytoplasm</location>
    </subcellularLocation>
</comment>
<comment type="caution">
    <text evidence="7">The sequence shown here is derived from an EMBL/GenBank/DDBJ whole genome shotgun (WGS) entry which is preliminary data.</text>
</comment>
<proteinExistence type="inferred from homology"/>
<dbReference type="CDD" id="cd02440">
    <property type="entry name" value="AdoMet_MTases"/>
    <property type="match status" value="1"/>
</dbReference>
<dbReference type="PATRIC" id="fig|1111454.3.peg.1072"/>
<evidence type="ECO:0000256" key="5">
    <source>
        <dbReference type="ARBA" id="ARBA00022691"/>
    </source>
</evidence>
<evidence type="ECO:0000256" key="3">
    <source>
        <dbReference type="ARBA" id="ARBA00022603"/>
    </source>
</evidence>
<keyword evidence="8" id="KW-1185">Reference proteome</keyword>
<dbReference type="EC" id="2.1.1.-" evidence="6"/>
<dbReference type="OrthoDB" id="9785995at2"/>
<protein>
    <recommendedName>
        <fullName evidence="6">Ribosomal protein L11 methyltransferase</fullName>
        <shortName evidence="6">L11 Mtase</shortName>
        <ecNumber evidence="6">2.1.1.-</ecNumber>
    </recommendedName>
</protein>
<dbReference type="GO" id="GO:0005737">
    <property type="term" value="C:cytoplasm"/>
    <property type="evidence" value="ECO:0007669"/>
    <property type="project" value="UniProtKB-SubCell"/>
</dbReference>
<dbReference type="GO" id="GO:0005840">
    <property type="term" value="C:ribosome"/>
    <property type="evidence" value="ECO:0007669"/>
    <property type="project" value="UniProtKB-KW"/>
</dbReference>
<name>U7UND9_9FIRM</name>
<dbReference type="Proteomes" id="UP000017090">
    <property type="component" value="Unassembled WGS sequence"/>
</dbReference>
<keyword evidence="7" id="KW-0687">Ribonucleoprotein</keyword>
<dbReference type="GO" id="GO:0032259">
    <property type="term" value="P:methylation"/>
    <property type="evidence" value="ECO:0007669"/>
    <property type="project" value="UniProtKB-KW"/>
</dbReference>
<gene>
    <name evidence="6 7" type="primary">prmA</name>
    <name evidence="7" type="ORF">HMPREF1250_0878</name>
</gene>
<dbReference type="Gene3D" id="3.40.50.150">
    <property type="entry name" value="Vaccinia Virus protein VP39"/>
    <property type="match status" value="1"/>
</dbReference>
<sequence>MKWNEIHLIADRRAADLIAVVLDECGGSGCVFDEDGRVSPTVGITAYFADGDVAALQQLRQRLHGIEAINPHWHRFQLTAQIVDDKDWLYRWQAYFEATQISDHFWCVPAWESVNLPAGEEAICIDPGLAFGSGLHATTALCVRFLEEVVNGGDLVFDIGTGTGILAIAAAKLGAAHVAAIDLDEQAVAQAVVNIGLNDVSPVAEASTGDLLSTIPADGMKADVIVANLVTDAVLRLLPTVGVYMKDGAYLIVSGIIDERIDEVKAAAATASLAWCRAELSDGWYAVLLRRRK</sequence>
<evidence type="ECO:0000313" key="7">
    <source>
        <dbReference type="EMBL" id="ERT60003.1"/>
    </source>
</evidence>
<dbReference type="EMBL" id="AWXA01000028">
    <property type="protein sequence ID" value="ERT60003.1"/>
    <property type="molecule type" value="Genomic_DNA"/>
</dbReference>
<comment type="catalytic activity">
    <reaction evidence="6">
        <text>L-lysyl-[protein] + 3 S-adenosyl-L-methionine = N(6),N(6),N(6)-trimethyl-L-lysyl-[protein] + 3 S-adenosyl-L-homocysteine + 3 H(+)</text>
        <dbReference type="Rhea" id="RHEA:54192"/>
        <dbReference type="Rhea" id="RHEA-COMP:9752"/>
        <dbReference type="Rhea" id="RHEA-COMP:13826"/>
        <dbReference type="ChEBI" id="CHEBI:15378"/>
        <dbReference type="ChEBI" id="CHEBI:29969"/>
        <dbReference type="ChEBI" id="CHEBI:57856"/>
        <dbReference type="ChEBI" id="CHEBI:59789"/>
        <dbReference type="ChEBI" id="CHEBI:61961"/>
    </reaction>
</comment>
<dbReference type="STRING" id="1111454.HMPREF1250_0878"/>
<comment type="similarity">
    <text evidence="1 6">Belongs to the methyltransferase superfamily. PrmA family.</text>
</comment>
<dbReference type="InterPro" id="IPR050078">
    <property type="entry name" value="Ribosomal_L11_MeTrfase_PrmA"/>
</dbReference>
<dbReference type="InterPro" id="IPR029063">
    <property type="entry name" value="SAM-dependent_MTases_sf"/>
</dbReference>
<keyword evidence="5 6" id="KW-0949">S-adenosyl-L-methionine</keyword>
<dbReference type="AlphaFoldDB" id="U7UND9"/>
<feature type="binding site" evidence="6">
    <location>
        <position position="160"/>
    </location>
    <ligand>
        <name>S-adenosyl-L-methionine</name>
        <dbReference type="ChEBI" id="CHEBI:59789"/>
    </ligand>
</feature>
<keyword evidence="4 6" id="KW-0808">Transferase</keyword>
<reference evidence="7 8" key="1">
    <citation type="submission" date="2013-09" db="EMBL/GenBank/DDBJ databases">
        <authorList>
            <person name="Durkin A.S."/>
            <person name="Haft D.R."/>
            <person name="McCorrison J."/>
            <person name="Torralba M."/>
            <person name="Gillis M."/>
            <person name="Haft D.H."/>
            <person name="Methe B."/>
            <person name="Sutton G."/>
            <person name="Nelson K.E."/>
        </authorList>
    </citation>
    <scope>NUCLEOTIDE SEQUENCE [LARGE SCALE GENOMIC DNA]</scope>
    <source>
        <strain evidence="7 8">BV3C16-1</strain>
    </source>
</reference>
<feature type="binding site" evidence="6">
    <location>
        <position position="139"/>
    </location>
    <ligand>
        <name>S-adenosyl-L-methionine</name>
        <dbReference type="ChEBI" id="CHEBI:59789"/>
    </ligand>
</feature>
<dbReference type="eggNOG" id="COG2264">
    <property type="taxonomic scope" value="Bacteria"/>
</dbReference>
<keyword evidence="7" id="KW-0689">Ribosomal protein</keyword>
<dbReference type="PANTHER" id="PTHR43648">
    <property type="entry name" value="ELECTRON TRANSFER FLAVOPROTEIN BETA SUBUNIT LYSINE METHYLTRANSFERASE"/>
    <property type="match status" value="1"/>
</dbReference>
<evidence type="ECO:0000256" key="6">
    <source>
        <dbReference type="HAMAP-Rule" id="MF_00735"/>
    </source>
</evidence>
<evidence type="ECO:0000313" key="8">
    <source>
        <dbReference type="Proteomes" id="UP000017090"/>
    </source>
</evidence>
<dbReference type="NCBIfam" id="TIGR00406">
    <property type="entry name" value="prmA"/>
    <property type="match status" value="1"/>
</dbReference>
<dbReference type="GO" id="GO:0016279">
    <property type="term" value="F:protein-lysine N-methyltransferase activity"/>
    <property type="evidence" value="ECO:0007669"/>
    <property type="project" value="RHEA"/>
</dbReference>
<keyword evidence="2 6" id="KW-0963">Cytoplasm</keyword>
<keyword evidence="3 6" id="KW-0489">Methyltransferase</keyword>
<organism evidence="7 8">
    <name type="scientific">Megasphaera vaginalis</name>
    <name type="common">ex Srinivasan et al. 2021</name>
    <dbReference type="NCBI Taxonomy" id="1111454"/>
    <lineage>
        <taxon>Bacteria</taxon>
        <taxon>Bacillati</taxon>
        <taxon>Bacillota</taxon>
        <taxon>Negativicutes</taxon>
        <taxon>Veillonellales</taxon>
        <taxon>Veillonellaceae</taxon>
        <taxon>Megasphaera</taxon>
    </lineage>
</organism>